<comment type="caution">
    <text evidence="4">The sequence shown here is derived from an EMBL/GenBank/DDBJ whole genome shotgun (WGS) entry which is preliminary data.</text>
</comment>
<dbReference type="CDD" id="cd06223">
    <property type="entry name" value="PRTases_typeI"/>
    <property type="match status" value="1"/>
</dbReference>
<dbReference type="GO" id="GO:0006015">
    <property type="term" value="P:5-phosphoribose 1-diphosphate biosynthetic process"/>
    <property type="evidence" value="ECO:0007669"/>
    <property type="project" value="TreeGrafter"/>
</dbReference>
<dbReference type="GO" id="GO:0006164">
    <property type="term" value="P:purine nucleotide biosynthetic process"/>
    <property type="evidence" value="ECO:0007669"/>
    <property type="project" value="TreeGrafter"/>
</dbReference>
<dbReference type="GO" id="GO:0005524">
    <property type="term" value="F:ATP binding"/>
    <property type="evidence" value="ECO:0007669"/>
    <property type="project" value="TreeGrafter"/>
</dbReference>
<keyword evidence="4" id="KW-0808">Transferase</keyword>
<reference evidence="4 5" key="1">
    <citation type="submission" date="2017-01" db="EMBL/GenBank/DDBJ databases">
        <title>Draft genome sequence of Diplodia seriata F98.1, a fungal species involved in grapevine trunk diseases.</title>
        <authorList>
            <person name="Robert-Siegwald G."/>
            <person name="Vallet J."/>
            <person name="Abou-Mansour E."/>
            <person name="Xu J."/>
            <person name="Rey P."/>
            <person name="Bertsch C."/>
            <person name="Rego C."/>
            <person name="Larignon P."/>
            <person name="Fontaine F."/>
            <person name="Lebrun M.-H."/>
        </authorList>
    </citation>
    <scope>NUCLEOTIDE SEQUENCE [LARGE SCALE GENOMIC DNA]</scope>
    <source>
        <strain evidence="4 5">F98.1</strain>
    </source>
</reference>
<dbReference type="SMART" id="SM01400">
    <property type="entry name" value="Pribosyltran_N"/>
    <property type="match status" value="1"/>
</dbReference>
<dbReference type="GO" id="GO:0005737">
    <property type="term" value="C:cytoplasm"/>
    <property type="evidence" value="ECO:0007669"/>
    <property type="project" value="TreeGrafter"/>
</dbReference>
<name>A0A1S8B618_9PEZI</name>
<dbReference type="GO" id="GO:0000287">
    <property type="term" value="F:magnesium ion binding"/>
    <property type="evidence" value="ECO:0007669"/>
    <property type="project" value="InterPro"/>
</dbReference>
<gene>
    <name evidence="4" type="ORF">BK809_0001055</name>
</gene>
<sequence>MVRNLVILGGSSHPQLTETICNHLGIPPAQILLSKFAVGETRVEVQESVRGKDVFIIQSGGGKVNDHLMELLITISACKTASARRVTAVLPLFPYSRQSDIPYEKRGAPLAKGPSNASHPANYIADLLTCAGADHVITMDLHDPQYQGFFDIPVDNLYGRHLLRKYIQYHIPNYQEAVVVSPDAGGAKRATAIADALGMPFALIHKG</sequence>
<dbReference type="GO" id="GO:0004749">
    <property type="term" value="F:ribose phosphate diphosphokinase activity"/>
    <property type="evidence" value="ECO:0007669"/>
    <property type="project" value="TreeGrafter"/>
</dbReference>
<dbReference type="SUPFAM" id="SSF53271">
    <property type="entry name" value="PRTase-like"/>
    <property type="match status" value="2"/>
</dbReference>
<evidence type="ECO:0000313" key="4">
    <source>
        <dbReference type="EMBL" id="OMP82864.1"/>
    </source>
</evidence>
<dbReference type="InterPro" id="IPR029057">
    <property type="entry name" value="PRTase-like"/>
</dbReference>
<comment type="similarity">
    <text evidence="1">Belongs to the ribose-phosphate pyrophosphokinase family.</text>
</comment>
<keyword evidence="2" id="KW-0545">Nucleotide biosynthesis</keyword>
<evidence type="ECO:0000313" key="5">
    <source>
        <dbReference type="Proteomes" id="UP000190776"/>
    </source>
</evidence>
<dbReference type="OrthoDB" id="413572at2759"/>
<dbReference type="GO" id="GO:0016301">
    <property type="term" value="F:kinase activity"/>
    <property type="evidence" value="ECO:0007669"/>
    <property type="project" value="UniProtKB-KW"/>
</dbReference>
<dbReference type="PANTHER" id="PTHR10210:SF36">
    <property type="entry name" value="RIBOSE-PHOSPHATE PYROPHOSPHOKINASE 5"/>
    <property type="match status" value="1"/>
</dbReference>
<dbReference type="EMBL" id="MSZU01000113">
    <property type="protein sequence ID" value="OMP82864.1"/>
    <property type="molecule type" value="Genomic_DNA"/>
</dbReference>
<evidence type="ECO:0000259" key="3">
    <source>
        <dbReference type="Pfam" id="PF13793"/>
    </source>
</evidence>
<evidence type="ECO:0000256" key="2">
    <source>
        <dbReference type="ARBA" id="ARBA00022727"/>
    </source>
</evidence>
<feature type="domain" description="Ribose-phosphate pyrophosphokinase N-terminal" evidence="3">
    <location>
        <begin position="6"/>
        <end position="101"/>
    </location>
</feature>
<dbReference type="FunFam" id="3.40.50.2020:FF:000047">
    <property type="entry name" value="Ribose-phosphate pyrophosphokinase II"/>
    <property type="match status" value="1"/>
</dbReference>
<dbReference type="Pfam" id="PF13793">
    <property type="entry name" value="Pribosyltran_N"/>
    <property type="match status" value="1"/>
</dbReference>
<dbReference type="GO" id="GO:0002189">
    <property type="term" value="C:ribose phosphate diphosphokinase complex"/>
    <property type="evidence" value="ECO:0007669"/>
    <property type="project" value="TreeGrafter"/>
</dbReference>
<organism evidence="4 5">
    <name type="scientific">Diplodia seriata</name>
    <dbReference type="NCBI Taxonomy" id="420778"/>
    <lineage>
        <taxon>Eukaryota</taxon>
        <taxon>Fungi</taxon>
        <taxon>Dikarya</taxon>
        <taxon>Ascomycota</taxon>
        <taxon>Pezizomycotina</taxon>
        <taxon>Dothideomycetes</taxon>
        <taxon>Dothideomycetes incertae sedis</taxon>
        <taxon>Botryosphaeriales</taxon>
        <taxon>Botryosphaeriaceae</taxon>
        <taxon>Diplodia</taxon>
    </lineage>
</organism>
<proteinExistence type="inferred from homology"/>
<protein>
    <submittedName>
        <fullName evidence="4">Ribose-phosphate pyrophosphokinase 5</fullName>
    </submittedName>
</protein>
<keyword evidence="4" id="KW-0418">Kinase</keyword>
<dbReference type="InterPro" id="IPR005946">
    <property type="entry name" value="Rib-P_diPkinase"/>
</dbReference>
<dbReference type="Proteomes" id="UP000190776">
    <property type="component" value="Unassembled WGS sequence"/>
</dbReference>
<dbReference type="Gene3D" id="3.40.50.2020">
    <property type="match status" value="2"/>
</dbReference>
<dbReference type="AlphaFoldDB" id="A0A1S8B618"/>
<dbReference type="STRING" id="420778.A0A1S8B618"/>
<dbReference type="NCBIfam" id="TIGR01251">
    <property type="entry name" value="ribP_PPkin"/>
    <property type="match status" value="1"/>
</dbReference>
<dbReference type="PANTHER" id="PTHR10210">
    <property type="entry name" value="RIBOSE-PHOSPHATE DIPHOSPHOKINASE FAMILY MEMBER"/>
    <property type="match status" value="1"/>
</dbReference>
<accession>A0A1S8B618</accession>
<evidence type="ECO:0000256" key="1">
    <source>
        <dbReference type="ARBA" id="ARBA00006478"/>
    </source>
</evidence>
<dbReference type="InterPro" id="IPR029099">
    <property type="entry name" value="Pribosyltran_N"/>
</dbReference>
<dbReference type="InterPro" id="IPR000836">
    <property type="entry name" value="PRTase_dom"/>
</dbReference>